<name>A0AAD3UBB0_AERHY</name>
<sequence>MKIQEQQAMTVSQGTLQARDSSFAGRAVHVIPMTRVQQPLSVLLRGSITLDRVQEVALQRLQQGEHLPLSARRIRVV</sequence>
<dbReference type="InterPro" id="IPR040866">
    <property type="entry name" value="T3SS_ExsE"/>
</dbReference>
<feature type="domain" description="Type III secretion system ExsE" evidence="1">
    <location>
        <begin position="36"/>
        <end position="74"/>
    </location>
</feature>
<gene>
    <name evidence="2" type="ORF">JAJ28_002738</name>
</gene>
<dbReference type="Pfam" id="PF18286">
    <property type="entry name" value="T3SS_ExsE"/>
    <property type="match status" value="1"/>
</dbReference>
<dbReference type="EMBL" id="DACTUL010000021">
    <property type="protein sequence ID" value="HAT6344987.1"/>
    <property type="molecule type" value="Genomic_DNA"/>
</dbReference>
<protein>
    <submittedName>
        <fullName evidence="2">T3SS regulon translocated regulator ExsE family protein</fullName>
    </submittedName>
</protein>
<accession>A0AAD3UBB0</accession>
<evidence type="ECO:0000313" key="2">
    <source>
        <dbReference type="EMBL" id="HAT6344987.1"/>
    </source>
</evidence>
<organism evidence="2 3">
    <name type="scientific">Aeromonas hydrophila</name>
    <dbReference type="NCBI Taxonomy" id="644"/>
    <lineage>
        <taxon>Bacteria</taxon>
        <taxon>Pseudomonadati</taxon>
        <taxon>Pseudomonadota</taxon>
        <taxon>Gammaproteobacteria</taxon>
        <taxon>Aeromonadales</taxon>
        <taxon>Aeromonadaceae</taxon>
        <taxon>Aeromonas</taxon>
    </lineage>
</organism>
<evidence type="ECO:0000259" key="1">
    <source>
        <dbReference type="Pfam" id="PF18286"/>
    </source>
</evidence>
<dbReference type="NCBIfam" id="NF033906">
    <property type="entry name" value="ExsE_fam"/>
    <property type="match status" value="1"/>
</dbReference>
<dbReference type="Proteomes" id="UP000859505">
    <property type="component" value="Unassembled WGS sequence"/>
</dbReference>
<reference evidence="2" key="1">
    <citation type="journal article" date="2018" name="Genome Biol.">
        <title>SKESA: strategic k-mer extension for scrupulous assemblies.</title>
        <authorList>
            <person name="Souvorov A."/>
            <person name="Agarwala R."/>
            <person name="Lipman D.J."/>
        </authorList>
    </citation>
    <scope>NUCLEOTIDE SEQUENCE</scope>
    <source>
        <strain evidence="2">OLC2673_Aeromonas</strain>
    </source>
</reference>
<evidence type="ECO:0000313" key="3">
    <source>
        <dbReference type="Proteomes" id="UP000859505"/>
    </source>
</evidence>
<proteinExistence type="predicted"/>
<reference evidence="2" key="2">
    <citation type="submission" date="2020-01" db="EMBL/GenBank/DDBJ databases">
        <authorList>
            <consortium name="NCBI Pathogen Detection Project"/>
        </authorList>
    </citation>
    <scope>NUCLEOTIDE SEQUENCE</scope>
    <source>
        <strain evidence="2">OLC2673_Aeromonas</strain>
    </source>
</reference>
<comment type="caution">
    <text evidence="2">The sequence shown here is derived from an EMBL/GenBank/DDBJ whole genome shotgun (WGS) entry which is preliminary data.</text>
</comment>
<dbReference type="AlphaFoldDB" id="A0AAD3UBB0"/>